<comment type="caution">
    <text evidence="3">The sequence shown here is derived from an EMBL/GenBank/DDBJ whole genome shotgun (WGS) entry which is preliminary data.</text>
</comment>
<dbReference type="Proteomes" id="UP001459277">
    <property type="component" value="Unassembled WGS sequence"/>
</dbReference>
<sequence length="367" mass="41872">MASWSSKRKRREEEGEEKEEETDEEEEEEDEGLEKEEGTEEEAKGTDEEEGTDEEAEGTDDVEEQEEEPSLGSLPDHTVSKESLLNLMDEKEEEEEASEKEEGTEEEAEGKDEEEGTEEEAEGTDDKEEQEEEPSLGSLPDHTDSIESLLNLMDKVSKIINNLKIPTKSASSPSGSLSEPSIEQLQKALTELKAFSSLSVDEALLDDATLFRFKQASRLLVHRPDFLGEAKCNLLRYHLSQLDYLVQSLHISIQKDRGTLKLKEKKMKLIDKQSQYKGELLTCSIRMGETMLKYQKMKEELRAVKAEMISQKAHLHRLLSQNNNISQEFIEITKIEELLQNQTQESASFRQRAEEGWKGLSLDFTDF</sequence>
<protein>
    <submittedName>
        <fullName evidence="3">Uncharacterized protein</fullName>
    </submittedName>
</protein>
<feature type="compositionally biased region" description="Acidic residues" evidence="2">
    <location>
        <begin position="14"/>
        <end position="40"/>
    </location>
</feature>
<feature type="region of interest" description="Disordered" evidence="2">
    <location>
        <begin position="1"/>
        <end position="143"/>
    </location>
</feature>
<gene>
    <name evidence="3" type="ORF">SO802_019731</name>
</gene>
<evidence type="ECO:0000313" key="3">
    <source>
        <dbReference type="EMBL" id="KAL0000129.1"/>
    </source>
</evidence>
<dbReference type="EMBL" id="JAZDWU010000006">
    <property type="protein sequence ID" value="KAL0000129.1"/>
    <property type="molecule type" value="Genomic_DNA"/>
</dbReference>
<evidence type="ECO:0000256" key="2">
    <source>
        <dbReference type="SAM" id="MobiDB-lite"/>
    </source>
</evidence>
<feature type="compositionally biased region" description="Acidic residues" evidence="2">
    <location>
        <begin position="47"/>
        <end position="69"/>
    </location>
</feature>
<evidence type="ECO:0000256" key="1">
    <source>
        <dbReference type="SAM" id="Coils"/>
    </source>
</evidence>
<dbReference type="AlphaFoldDB" id="A0AAW2CRL1"/>
<accession>A0AAW2CRL1</accession>
<keyword evidence="4" id="KW-1185">Reference proteome</keyword>
<feature type="coiled-coil region" evidence="1">
    <location>
        <begin position="287"/>
        <end position="314"/>
    </location>
</feature>
<feature type="compositionally biased region" description="Basic residues" evidence="2">
    <location>
        <begin position="1"/>
        <end position="10"/>
    </location>
</feature>
<organism evidence="3 4">
    <name type="scientific">Lithocarpus litseifolius</name>
    <dbReference type="NCBI Taxonomy" id="425828"/>
    <lineage>
        <taxon>Eukaryota</taxon>
        <taxon>Viridiplantae</taxon>
        <taxon>Streptophyta</taxon>
        <taxon>Embryophyta</taxon>
        <taxon>Tracheophyta</taxon>
        <taxon>Spermatophyta</taxon>
        <taxon>Magnoliopsida</taxon>
        <taxon>eudicotyledons</taxon>
        <taxon>Gunneridae</taxon>
        <taxon>Pentapetalae</taxon>
        <taxon>rosids</taxon>
        <taxon>fabids</taxon>
        <taxon>Fagales</taxon>
        <taxon>Fagaceae</taxon>
        <taxon>Lithocarpus</taxon>
    </lineage>
</organism>
<keyword evidence="1" id="KW-0175">Coiled coil</keyword>
<reference evidence="3 4" key="1">
    <citation type="submission" date="2024-01" db="EMBL/GenBank/DDBJ databases">
        <title>A telomere-to-telomere, gap-free genome of sweet tea (Lithocarpus litseifolius).</title>
        <authorList>
            <person name="Zhou J."/>
        </authorList>
    </citation>
    <scope>NUCLEOTIDE SEQUENCE [LARGE SCALE GENOMIC DNA]</scope>
    <source>
        <strain evidence="3">Zhou-2022a</strain>
        <tissue evidence="3">Leaf</tissue>
    </source>
</reference>
<name>A0AAW2CRL1_9ROSI</name>
<evidence type="ECO:0000313" key="4">
    <source>
        <dbReference type="Proteomes" id="UP001459277"/>
    </source>
</evidence>
<feature type="compositionally biased region" description="Acidic residues" evidence="2">
    <location>
        <begin position="90"/>
        <end position="134"/>
    </location>
</feature>
<proteinExistence type="predicted"/>